<evidence type="ECO:0000313" key="1">
    <source>
        <dbReference type="EMBL" id="KAF9676447.1"/>
    </source>
</evidence>
<dbReference type="EMBL" id="JADGMS010000008">
    <property type="protein sequence ID" value="KAF9676447.1"/>
    <property type="molecule type" value="Genomic_DNA"/>
</dbReference>
<comment type="caution">
    <text evidence="1">The sequence shown here is derived from an EMBL/GenBank/DDBJ whole genome shotgun (WGS) entry which is preliminary data.</text>
</comment>
<accession>A0A835MRQ2</accession>
<evidence type="ECO:0000313" key="2">
    <source>
        <dbReference type="Proteomes" id="UP000657918"/>
    </source>
</evidence>
<gene>
    <name evidence="1" type="ORF">SADUNF_Sadunf08G0003000</name>
</gene>
<sequence length="90" mass="10896">MHNFNIENFILDPVVQHYQLCYPQNYWQRWKWNIIPRASSCCRGFRTQIEKLKQPVSFALVKAQRLFRLWISWVRLPGAVLAVYLCNVFH</sequence>
<name>A0A835MRQ2_9ROSI</name>
<reference evidence="1 2" key="1">
    <citation type="submission" date="2020-10" db="EMBL/GenBank/DDBJ databases">
        <title>Plant Genome Project.</title>
        <authorList>
            <person name="Zhang R.-G."/>
        </authorList>
    </citation>
    <scope>NUCLEOTIDE SEQUENCE [LARGE SCALE GENOMIC DNA]</scope>
    <source>
        <strain evidence="1">FAFU-HL-1</strain>
        <tissue evidence="1">Leaf</tissue>
    </source>
</reference>
<proteinExistence type="predicted"/>
<organism evidence="1 2">
    <name type="scientific">Salix dunnii</name>
    <dbReference type="NCBI Taxonomy" id="1413687"/>
    <lineage>
        <taxon>Eukaryota</taxon>
        <taxon>Viridiplantae</taxon>
        <taxon>Streptophyta</taxon>
        <taxon>Embryophyta</taxon>
        <taxon>Tracheophyta</taxon>
        <taxon>Spermatophyta</taxon>
        <taxon>Magnoliopsida</taxon>
        <taxon>eudicotyledons</taxon>
        <taxon>Gunneridae</taxon>
        <taxon>Pentapetalae</taxon>
        <taxon>rosids</taxon>
        <taxon>fabids</taxon>
        <taxon>Malpighiales</taxon>
        <taxon>Salicaceae</taxon>
        <taxon>Saliceae</taxon>
        <taxon>Salix</taxon>
    </lineage>
</organism>
<dbReference type="AlphaFoldDB" id="A0A835MRQ2"/>
<keyword evidence="2" id="KW-1185">Reference proteome</keyword>
<protein>
    <submittedName>
        <fullName evidence="1">Uncharacterized protein</fullName>
    </submittedName>
</protein>
<dbReference type="Proteomes" id="UP000657918">
    <property type="component" value="Chromosome 8"/>
</dbReference>